<dbReference type="EMBL" id="CAFBQI010000026">
    <property type="protein sequence ID" value="CAB5047111.1"/>
    <property type="molecule type" value="Genomic_DNA"/>
</dbReference>
<dbReference type="Gene3D" id="1.10.10.10">
    <property type="entry name" value="Winged helix-like DNA-binding domain superfamily/Winged helix DNA-binding domain"/>
    <property type="match status" value="1"/>
</dbReference>
<dbReference type="Gene3D" id="3.40.50.2300">
    <property type="match status" value="1"/>
</dbReference>
<dbReference type="PRINTS" id="PR00038">
    <property type="entry name" value="HTHLUXR"/>
</dbReference>
<organism evidence="5">
    <name type="scientific">freshwater metagenome</name>
    <dbReference type="NCBI Taxonomy" id="449393"/>
    <lineage>
        <taxon>unclassified sequences</taxon>
        <taxon>metagenomes</taxon>
        <taxon>ecological metagenomes</taxon>
    </lineage>
</organism>
<dbReference type="PANTHER" id="PTHR45566:SF1">
    <property type="entry name" value="HTH-TYPE TRANSCRIPTIONAL REGULATOR YHJB-RELATED"/>
    <property type="match status" value="1"/>
</dbReference>
<dbReference type="SMART" id="SM00448">
    <property type="entry name" value="REC"/>
    <property type="match status" value="1"/>
</dbReference>
<proteinExistence type="predicted"/>
<evidence type="ECO:0000313" key="5">
    <source>
        <dbReference type="EMBL" id="CAB4767102.1"/>
    </source>
</evidence>
<dbReference type="GO" id="GO:0006355">
    <property type="term" value="P:regulation of DNA-templated transcription"/>
    <property type="evidence" value="ECO:0007669"/>
    <property type="project" value="InterPro"/>
</dbReference>
<dbReference type="SMART" id="SM00421">
    <property type="entry name" value="HTH_LUXR"/>
    <property type="match status" value="1"/>
</dbReference>
<dbReference type="EMBL" id="CAEZZT010000002">
    <property type="protein sequence ID" value="CAB4767102.1"/>
    <property type="molecule type" value="Genomic_DNA"/>
</dbReference>
<dbReference type="InterPro" id="IPR001789">
    <property type="entry name" value="Sig_transdc_resp-reg_receiver"/>
</dbReference>
<name>A0A6J6V4F3_9ZZZZ</name>
<dbReference type="Pfam" id="PF00072">
    <property type="entry name" value="Response_reg"/>
    <property type="match status" value="1"/>
</dbReference>
<evidence type="ECO:0000256" key="1">
    <source>
        <dbReference type="ARBA" id="ARBA00022553"/>
    </source>
</evidence>
<evidence type="ECO:0000256" key="2">
    <source>
        <dbReference type="ARBA" id="ARBA00023125"/>
    </source>
</evidence>
<dbReference type="GO" id="GO:0003677">
    <property type="term" value="F:DNA binding"/>
    <property type="evidence" value="ECO:0007669"/>
    <property type="project" value="UniProtKB-KW"/>
</dbReference>
<keyword evidence="1" id="KW-0597">Phosphoprotein</keyword>
<dbReference type="PROSITE" id="PS50043">
    <property type="entry name" value="HTH_LUXR_2"/>
    <property type="match status" value="1"/>
</dbReference>
<feature type="domain" description="Response regulatory" evidence="4">
    <location>
        <begin position="3"/>
        <end position="118"/>
    </location>
</feature>
<gene>
    <name evidence="5" type="ORF">UFOPK2918_00046</name>
    <name evidence="6" type="ORF">UFOPK4303_00472</name>
</gene>
<keyword evidence="2" id="KW-0238">DNA-binding</keyword>
<dbReference type="InterPro" id="IPR011006">
    <property type="entry name" value="CheY-like_superfamily"/>
</dbReference>
<dbReference type="GO" id="GO:0000160">
    <property type="term" value="P:phosphorelay signal transduction system"/>
    <property type="evidence" value="ECO:0007669"/>
    <property type="project" value="InterPro"/>
</dbReference>
<dbReference type="InterPro" id="IPR036388">
    <property type="entry name" value="WH-like_DNA-bd_sf"/>
</dbReference>
<dbReference type="AlphaFoldDB" id="A0A6J6V4F3"/>
<reference evidence="5" key="1">
    <citation type="submission" date="2020-05" db="EMBL/GenBank/DDBJ databases">
        <authorList>
            <person name="Chiriac C."/>
            <person name="Salcher M."/>
            <person name="Ghai R."/>
            <person name="Kavagutti S V."/>
        </authorList>
    </citation>
    <scope>NUCLEOTIDE SEQUENCE</scope>
</reference>
<dbReference type="InterPro" id="IPR000792">
    <property type="entry name" value="Tscrpt_reg_LuxR_C"/>
</dbReference>
<protein>
    <submittedName>
        <fullName evidence="5">Unannotated protein</fullName>
    </submittedName>
</protein>
<dbReference type="InterPro" id="IPR051015">
    <property type="entry name" value="EvgA-like"/>
</dbReference>
<evidence type="ECO:0000313" key="6">
    <source>
        <dbReference type="EMBL" id="CAB5047111.1"/>
    </source>
</evidence>
<accession>A0A6J6V4F3</accession>
<evidence type="ECO:0000259" key="3">
    <source>
        <dbReference type="PROSITE" id="PS50043"/>
    </source>
</evidence>
<sequence length="201" mass="21534">MTSLLILDDHPIVREGLRKALSGAGYAPIFEAGTVSEARSIIALNNPDVVTVDINLPDGTGFEIISWLRAISRTVAIVVLTLHDDDNHIMAAIKAGASSYVNKTQPISELVAAISHSLVSPLSFSASGLPAVFTSQQKNLTAREFDLLDQLEKGATTKEIADALFISQATVKTHLASIYRKLEVSNRTAAVHAMKAIRSTN</sequence>
<dbReference type="SUPFAM" id="SSF52172">
    <property type="entry name" value="CheY-like"/>
    <property type="match status" value="1"/>
</dbReference>
<dbReference type="SUPFAM" id="SSF46894">
    <property type="entry name" value="C-terminal effector domain of the bipartite response regulators"/>
    <property type="match status" value="1"/>
</dbReference>
<dbReference type="CDD" id="cd17535">
    <property type="entry name" value="REC_NarL-like"/>
    <property type="match status" value="1"/>
</dbReference>
<dbReference type="InterPro" id="IPR016032">
    <property type="entry name" value="Sig_transdc_resp-reg_C-effctor"/>
</dbReference>
<dbReference type="Pfam" id="PF00196">
    <property type="entry name" value="GerE"/>
    <property type="match status" value="1"/>
</dbReference>
<evidence type="ECO:0000259" key="4">
    <source>
        <dbReference type="PROSITE" id="PS50110"/>
    </source>
</evidence>
<dbReference type="PROSITE" id="PS00622">
    <property type="entry name" value="HTH_LUXR_1"/>
    <property type="match status" value="1"/>
</dbReference>
<dbReference type="InterPro" id="IPR058245">
    <property type="entry name" value="NreC/VraR/RcsB-like_REC"/>
</dbReference>
<feature type="domain" description="HTH luxR-type" evidence="3">
    <location>
        <begin position="133"/>
        <end position="198"/>
    </location>
</feature>
<dbReference type="CDD" id="cd06170">
    <property type="entry name" value="LuxR_C_like"/>
    <property type="match status" value="1"/>
</dbReference>
<dbReference type="PROSITE" id="PS50110">
    <property type="entry name" value="RESPONSE_REGULATORY"/>
    <property type="match status" value="1"/>
</dbReference>
<dbReference type="PANTHER" id="PTHR45566">
    <property type="entry name" value="HTH-TYPE TRANSCRIPTIONAL REGULATOR YHJB-RELATED"/>
    <property type="match status" value="1"/>
</dbReference>